<dbReference type="Proteomes" id="UP000323707">
    <property type="component" value="Unassembled WGS sequence"/>
</dbReference>
<keyword evidence="1" id="KW-0472">Membrane</keyword>
<dbReference type="InterPro" id="IPR052959">
    <property type="entry name" value="Inner_membrane_assoc"/>
</dbReference>
<dbReference type="PANTHER" id="PTHR38598:SF1">
    <property type="entry name" value="INNER MEMBRANE PROTEIN YJCH"/>
    <property type="match status" value="1"/>
</dbReference>
<accession>A0A5M9QSF8</accession>
<organism evidence="2 3">
    <name type="scientific">Helicobacter canis</name>
    <dbReference type="NCBI Taxonomy" id="29419"/>
    <lineage>
        <taxon>Bacteria</taxon>
        <taxon>Pseudomonadati</taxon>
        <taxon>Campylobacterota</taxon>
        <taxon>Epsilonproteobacteria</taxon>
        <taxon>Campylobacterales</taxon>
        <taxon>Helicobacteraceae</taxon>
        <taxon>Helicobacter</taxon>
    </lineage>
</organism>
<dbReference type="GO" id="GO:0005886">
    <property type="term" value="C:plasma membrane"/>
    <property type="evidence" value="ECO:0007669"/>
    <property type="project" value="TreeGrafter"/>
</dbReference>
<proteinExistence type="predicted"/>
<dbReference type="InterPro" id="IPR007436">
    <property type="entry name" value="DUF485"/>
</dbReference>
<feature type="transmembrane region" description="Helical" evidence="1">
    <location>
        <begin position="59"/>
        <end position="83"/>
    </location>
</feature>
<sequence length="122" mass="13628">MKLTENQQRALSKFRQFVSFRNKISLVLSLVVLVCYYIFVLSVGLFPDVLGYRLGPSSVTLGIIGGLFIIVLSIVATGIYTFLANTYFDRDQANILEQLQESNVIDALKQGEIDYRDQGGAQ</sequence>
<dbReference type="RefSeq" id="WP_023929254.1">
    <property type="nucleotide sequence ID" value="NZ_CAUWKU010000005.1"/>
</dbReference>
<name>A0A5M9QSF8_9HELI</name>
<dbReference type="Pfam" id="PF04341">
    <property type="entry name" value="DUF485"/>
    <property type="match status" value="1"/>
</dbReference>
<comment type="caution">
    <text evidence="2">The sequence shown here is derived from an EMBL/GenBank/DDBJ whole genome shotgun (WGS) entry which is preliminary data.</text>
</comment>
<dbReference type="EMBL" id="VXKE01000005">
    <property type="protein sequence ID" value="KAA8710987.1"/>
    <property type="molecule type" value="Genomic_DNA"/>
</dbReference>
<reference evidence="2 3" key="1">
    <citation type="submission" date="2019-09" db="EMBL/GenBank/DDBJ databases">
        <title>Draft genome sequence of various Type strains from the CCUG.</title>
        <authorList>
            <person name="Pineiro-Iglesias B."/>
            <person name="Tunovic T."/>
            <person name="Unosson C."/>
            <person name="Inganas E."/>
            <person name="Ohlen M."/>
            <person name="Cardew S."/>
            <person name="Jensie-Markopoulos S."/>
            <person name="Salva-Serra F."/>
            <person name="Jaen-Luchoro D."/>
            <person name="Karlsson R."/>
            <person name="Svensson-Stadler L."/>
            <person name="Chun J."/>
            <person name="Moore E."/>
        </authorList>
    </citation>
    <scope>NUCLEOTIDE SEQUENCE [LARGE SCALE GENOMIC DNA]</scope>
    <source>
        <strain evidence="2 3">CCUG 32756T</strain>
    </source>
</reference>
<feature type="transmembrane region" description="Helical" evidence="1">
    <location>
        <begin position="20"/>
        <end position="39"/>
    </location>
</feature>
<evidence type="ECO:0000256" key="1">
    <source>
        <dbReference type="SAM" id="Phobius"/>
    </source>
</evidence>
<evidence type="ECO:0000313" key="2">
    <source>
        <dbReference type="EMBL" id="KAA8710987.1"/>
    </source>
</evidence>
<dbReference type="AlphaFoldDB" id="A0A5M9QSF8"/>
<dbReference type="PANTHER" id="PTHR38598">
    <property type="entry name" value="INNER MEMBRANE PROTEIN YJCH"/>
    <property type="match status" value="1"/>
</dbReference>
<keyword evidence="1" id="KW-1133">Transmembrane helix</keyword>
<keyword evidence="1" id="KW-0812">Transmembrane</keyword>
<gene>
    <name evidence="2" type="ORF">F4V45_01720</name>
</gene>
<protein>
    <submittedName>
        <fullName evidence="2">DUF485 domain-containing protein</fullName>
    </submittedName>
</protein>
<evidence type="ECO:0000313" key="3">
    <source>
        <dbReference type="Proteomes" id="UP000323707"/>
    </source>
</evidence>